<proteinExistence type="predicted"/>
<reference evidence="4" key="1">
    <citation type="submission" date="2023-07" db="EMBL/GenBank/DDBJ databases">
        <title>A chromosome-level genome assembly of Lolium multiflorum.</title>
        <authorList>
            <person name="Chen Y."/>
            <person name="Copetti D."/>
            <person name="Kolliker R."/>
            <person name="Studer B."/>
        </authorList>
    </citation>
    <scope>NUCLEOTIDE SEQUENCE</scope>
    <source>
        <strain evidence="4">02402/16</strain>
        <tissue evidence="4">Leaf</tissue>
    </source>
</reference>
<dbReference type="GO" id="GO:0005634">
    <property type="term" value="C:nucleus"/>
    <property type="evidence" value="ECO:0007669"/>
    <property type="project" value="UniProtKB-SubCell"/>
</dbReference>
<evidence type="ECO:0000256" key="1">
    <source>
        <dbReference type="ARBA" id="ARBA00004123"/>
    </source>
</evidence>
<evidence type="ECO:0000313" key="4">
    <source>
        <dbReference type="EMBL" id="KAK1610787.1"/>
    </source>
</evidence>
<evidence type="ECO:0000256" key="2">
    <source>
        <dbReference type="ARBA" id="ARBA00023242"/>
    </source>
</evidence>
<sequence>MYRLGVMGELHGGGSHSQGEEDVFVSGGEDSSTMSSLTVDDAQSSPAAGDCTWSSSASTEDTMKLDGDGGGPLYELSPLLAHLPVRTGLSKYYKGKSQSFRSLSDVKCLQDLAKKTSSHFSRNKARCSLILHDVRGPCSKMIAKKTAPRSSSDQLLSMARSRDLLHRSGKPTCVPEKERTVQQYIR</sequence>
<feature type="region of interest" description="Disordered" evidence="3">
    <location>
        <begin position="7"/>
        <end position="61"/>
    </location>
</feature>
<dbReference type="PANTHER" id="PTHR33172:SF29">
    <property type="entry name" value="OS06G0559400 PROTEIN"/>
    <property type="match status" value="1"/>
</dbReference>
<keyword evidence="2" id="KW-0539">Nucleus</keyword>
<gene>
    <name evidence="4" type="ORF">QYE76_034460</name>
</gene>
<evidence type="ECO:0008006" key="6">
    <source>
        <dbReference type="Google" id="ProtNLM"/>
    </source>
</evidence>
<evidence type="ECO:0000313" key="5">
    <source>
        <dbReference type="Proteomes" id="UP001231189"/>
    </source>
</evidence>
<feature type="compositionally biased region" description="Polar residues" evidence="3">
    <location>
        <begin position="29"/>
        <end position="60"/>
    </location>
</feature>
<keyword evidence="5" id="KW-1185">Reference proteome</keyword>
<comment type="subcellular location">
    <subcellularLocation>
        <location evidence="1">Nucleus</location>
    </subcellularLocation>
</comment>
<dbReference type="PANTHER" id="PTHR33172">
    <property type="entry name" value="OS08G0516900 PROTEIN"/>
    <property type="match status" value="1"/>
</dbReference>
<dbReference type="Proteomes" id="UP001231189">
    <property type="component" value="Unassembled WGS sequence"/>
</dbReference>
<evidence type="ECO:0000256" key="3">
    <source>
        <dbReference type="SAM" id="MobiDB-lite"/>
    </source>
</evidence>
<accession>A0AAD8VK94</accession>
<protein>
    <recommendedName>
        <fullName evidence="6">Oxidative stress 3</fullName>
    </recommendedName>
</protein>
<comment type="caution">
    <text evidence="4">The sequence shown here is derived from an EMBL/GenBank/DDBJ whole genome shotgun (WGS) entry which is preliminary data.</text>
</comment>
<dbReference type="GO" id="GO:0006950">
    <property type="term" value="P:response to stress"/>
    <property type="evidence" value="ECO:0007669"/>
    <property type="project" value="UniProtKB-ARBA"/>
</dbReference>
<organism evidence="4 5">
    <name type="scientific">Lolium multiflorum</name>
    <name type="common">Italian ryegrass</name>
    <name type="synonym">Lolium perenne subsp. multiflorum</name>
    <dbReference type="NCBI Taxonomy" id="4521"/>
    <lineage>
        <taxon>Eukaryota</taxon>
        <taxon>Viridiplantae</taxon>
        <taxon>Streptophyta</taxon>
        <taxon>Embryophyta</taxon>
        <taxon>Tracheophyta</taxon>
        <taxon>Spermatophyta</taxon>
        <taxon>Magnoliopsida</taxon>
        <taxon>Liliopsida</taxon>
        <taxon>Poales</taxon>
        <taxon>Poaceae</taxon>
        <taxon>BOP clade</taxon>
        <taxon>Pooideae</taxon>
        <taxon>Poodae</taxon>
        <taxon>Poeae</taxon>
        <taxon>Poeae Chloroplast Group 2 (Poeae type)</taxon>
        <taxon>Loliodinae</taxon>
        <taxon>Loliinae</taxon>
        <taxon>Lolium</taxon>
    </lineage>
</organism>
<name>A0AAD8VK94_LOLMU</name>
<dbReference type="EMBL" id="JAUUTY010000007">
    <property type="protein sequence ID" value="KAK1610787.1"/>
    <property type="molecule type" value="Genomic_DNA"/>
</dbReference>
<dbReference type="AlphaFoldDB" id="A0AAD8VK94"/>
<dbReference type="InterPro" id="IPR051992">
    <property type="entry name" value="OxStress_Response_Reg"/>
</dbReference>